<dbReference type="AlphaFoldDB" id="A0AAJ1CD28"/>
<organism evidence="1 2">
    <name type="scientific">Alistipes onderdonkii</name>
    <dbReference type="NCBI Taxonomy" id="328813"/>
    <lineage>
        <taxon>Bacteria</taxon>
        <taxon>Pseudomonadati</taxon>
        <taxon>Bacteroidota</taxon>
        <taxon>Bacteroidia</taxon>
        <taxon>Bacteroidales</taxon>
        <taxon>Rikenellaceae</taxon>
        <taxon>Alistipes</taxon>
    </lineage>
</organism>
<sequence>MSEKKFSVYRFSGDSLKKEGEFLGYGRGPYEMMIARVAFDPDTRSLTMLADYNRENRFCRVSLDPPENLYDVSTWEYRQLSFIGDCSLGEPCLIDRSSYLTMGHHTDSLNMFSLLDIDGGRVVPLDFSYPALPLGLSPMVQEVVWTGRIRKHPRKNRFVYNAQDFKYLFIFELEEGNHIRIIRYLYDKLPQVHATREQGHPYAFDDACEDGCNSIAVDDDHIYIGYSQTTYGQIRDAARARKSLSTFDPRRINVYDWDGNFIRRLVLDMPVGPMVVVGDRLVAASVNPETAEEIIVSYPLH</sequence>
<dbReference type="SUPFAM" id="SSF63829">
    <property type="entry name" value="Calcium-dependent phosphotriesterase"/>
    <property type="match status" value="1"/>
</dbReference>
<reference evidence="1" key="1">
    <citation type="submission" date="2022-06" db="EMBL/GenBank/DDBJ databases">
        <title>Isolation of gut microbiota from human fecal samples.</title>
        <authorList>
            <person name="Pamer E.G."/>
            <person name="Barat B."/>
            <person name="Waligurski E."/>
            <person name="Medina S."/>
            <person name="Paddock L."/>
            <person name="Mostad J."/>
        </authorList>
    </citation>
    <scope>NUCLEOTIDE SEQUENCE</scope>
    <source>
        <strain evidence="1">DFI.6.22</strain>
    </source>
</reference>
<comment type="caution">
    <text evidence="1">The sequence shown here is derived from an EMBL/GenBank/DDBJ whole genome shotgun (WGS) entry which is preliminary data.</text>
</comment>
<dbReference type="RefSeq" id="WP_256166111.1">
    <property type="nucleotide sequence ID" value="NZ_DAWDUM010000014.1"/>
</dbReference>
<evidence type="ECO:0000313" key="1">
    <source>
        <dbReference type="EMBL" id="MCQ5081879.1"/>
    </source>
</evidence>
<dbReference type="Pfam" id="PF15869">
    <property type="entry name" value="TolB_like"/>
    <property type="match status" value="1"/>
</dbReference>
<protein>
    <submittedName>
        <fullName evidence="1">TolB-like 6-bladed beta-propeller domain-containing protein</fullName>
    </submittedName>
</protein>
<dbReference type="EMBL" id="JANGBQ010000003">
    <property type="protein sequence ID" value="MCQ5081879.1"/>
    <property type="molecule type" value="Genomic_DNA"/>
</dbReference>
<gene>
    <name evidence="1" type="ORF">NE651_03120</name>
</gene>
<proteinExistence type="predicted"/>
<evidence type="ECO:0000313" key="2">
    <source>
        <dbReference type="Proteomes" id="UP001205035"/>
    </source>
</evidence>
<accession>A0AAJ1CD28</accession>
<name>A0AAJ1CD28_9BACT</name>
<dbReference type="Proteomes" id="UP001205035">
    <property type="component" value="Unassembled WGS sequence"/>
</dbReference>